<dbReference type="EMBL" id="JANUGQ010000008">
    <property type="protein sequence ID" value="MCS0636295.1"/>
    <property type="molecule type" value="Genomic_DNA"/>
</dbReference>
<dbReference type="InterPro" id="IPR011033">
    <property type="entry name" value="PRC_barrel-like_sf"/>
</dbReference>
<evidence type="ECO:0000256" key="1">
    <source>
        <dbReference type="SAM" id="MobiDB-lite"/>
    </source>
</evidence>
<sequence length="117" mass="12864">MSADVWGYQPTAGRAAGKDLIGYKVEATDGSIGKVDKHSDEVGSAYLVVDTGPWIFGKHVLLPAGTVARIDDTEERIYVDRTKEQIKNAPEFDKDQHLGDEGYHQQVGTYYSGNPHI</sequence>
<proteinExistence type="predicted"/>
<feature type="compositionally biased region" description="Basic and acidic residues" evidence="1">
    <location>
        <begin position="89"/>
        <end position="103"/>
    </location>
</feature>
<name>A0ABT2CFV2_9ACTN</name>
<dbReference type="InterPro" id="IPR027275">
    <property type="entry name" value="PRC-brl_dom"/>
</dbReference>
<evidence type="ECO:0000313" key="4">
    <source>
        <dbReference type="Proteomes" id="UP001431313"/>
    </source>
</evidence>
<evidence type="ECO:0000313" key="3">
    <source>
        <dbReference type="EMBL" id="MCS0636295.1"/>
    </source>
</evidence>
<organism evidence="3 4">
    <name type="scientific">Streptomyces pyxinae</name>
    <dbReference type="NCBI Taxonomy" id="2970734"/>
    <lineage>
        <taxon>Bacteria</taxon>
        <taxon>Bacillati</taxon>
        <taxon>Actinomycetota</taxon>
        <taxon>Actinomycetes</taxon>
        <taxon>Kitasatosporales</taxon>
        <taxon>Streptomycetaceae</taxon>
        <taxon>Streptomyces</taxon>
    </lineage>
</organism>
<dbReference type="Gene3D" id="3.90.50.10">
    <property type="entry name" value="Photosynthetic Reaction Center, subunit H, domain 2"/>
    <property type="match status" value="1"/>
</dbReference>
<dbReference type="Pfam" id="PF05239">
    <property type="entry name" value="PRC"/>
    <property type="match status" value="1"/>
</dbReference>
<dbReference type="SUPFAM" id="SSF50346">
    <property type="entry name" value="PRC-barrel domain"/>
    <property type="match status" value="1"/>
</dbReference>
<reference evidence="3" key="1">
    <citation type="submission" date="2022-08" db="EMBL/GenBank/DDBJ databases">
        <authorList>
            <person name="Somphong A."/>
            <person name="Phongsopitanun W."/>
        </authorList>
    </citation>
    <scope>NUCLEOTIDE SEQUENCE</scope>
    <source>
        <strain evidence="3">LP05-1</strain>
    </source>
</reference>
<feature type="compositionally biased region" description="Polar residues" evidence="1">
    <location>
        <begin position="106"/>
        <end position="117"/>
    </location>
</feature>
<evidence type="ECO:0000259" key="2">
    <source>
        <dbReference type="Pfam" id="PF05239"/>
    </source>
</evidence>
<gene>
    <name evidence="3" type="ORF">NX801_11610</name>
</gene>
<dbReference type="InterPro" id="IPR014747">
    <property type="entry name" value="Bac_photo_RC_H_C"/>
</dbReference>
<dbReference type="Proteomes" id="UP001431313">
    <property type="component" value="Unassembled WGS sequence"/>
</dbReference>
<feature type="region of interest" description="Disordered" evidence="1">
    <location>
        <begin position="89"/>
        <end position="117"/>
    </location>
</feature>
<accession>A0ABT2CFV2</accession>
<keyword evidence="4" id="KW-1185">Reference proteome</keyword>
<comment type="caution">
    <text evidence="3">The sequence shown here is derived from an EMBL/GenBank/DDBJ whole genome shotgun (WGS) entry which is preliminary data.</text>
</comment>
<feature type="domain" description="PRC-barrel" evidence="2">
    <location>
        <begin position="17"/>
        <end position="85"/>
    </location>
</feature>
<protein>
    <submittedName>
        <fullName evidence="3">PRC-barrel domain-containing protein</fullName>
    </submittedName>
</protein>
<dbReference type="RefSeq" id="WP_258787371.1">
    <property type="nucleotide sequence ID" value="NZ_JANUGQ010000008.1"/>
</dbReference>